<keyword evidence="6" id="KW-1185">Reference proteome</keyword>
<dbReference type="SMART" id="SM00737">
    <property type="entry name" value="ML"/>
    <property type="match status" value="1"/>
</dbReference>
<protein>
    <recommendedName>
        <fullName evidence="4">MD-2-related lipid-recognition domain-containing protein</fullName>
    </recommendedName>
</protein>
<dbReference type="STRING" id="147828.A0A4V3SH94"/>
<organism evidence="5 6">
    <name type="scientific">Opisthorchis felineus</name>
    <dbReference type="NCBI Taxonomy" id="147828"/>
    <lineage>
        <taxon>Eukaryota</taxon>
        <taxon>Metazoa</taxon>
        <taxon>Spiralia</taxon>
        <taxon>Lophotrochozoa</taxon>
        <taxon>Platyhelminthes</taxon>
        <taxon>Trematoda</taxon>
        <taxon>Digenea</taxon>
        <taxon>Opisthorchiida</taxon>
        <taxon>Opisthorchiata</taxon>
        <taxon>Opisthorchiidae</taxon>
        <taxon>Opisthorchis</taxon>
    </lineage>
</organism>
<evidence type="ECO:0000313" key="6">
    <source>
        <dbReference type="Proteomes" id="UP000308267"/>
    </source>
</evidence>
<dbReference type="InterPro" id="IPR003172">
    <property type="entry name" value="ML_dom"/>
</dbReference>
<evidence type="ECO:0000259" key="4">
    <source>
        <dbReference type="SMART" id="SM00737"/>
    </source>
</evidence>
<dbReference type="EMBL" id="SJOL01000802">
    <property type="protein sequence ID" value="TGZ75304.1"/>
    <property type="molecule type" value="Genomic_DNA"/>
</dbReference>
<name>A0A4V3SH94_OPIFE</name>
<accession>A0A4V3SH94</accession>
<evidence type="ECO:0000256" key="2">
    <source>
        <dbReference type="ARBA" id="ARBA00006370"/>
    </source>
</evidence>
<dbReference type="InterPro" id="IPR014756">
    <property type="entry name" value="Ig_E-set"/>
</dbReference>
<comment type="similarity">
    <text evidence="2">Belongs to the NPC2 family.</text>
</comment>
<reference evidence="5 6" key="1">
    <citation type="journal article" date="2019" name="BMC Genomics">
        <title>New insights from Opisthorchis felineus genome: update on genomics of the epidemiologically important liver flukes.</title>
        <authorList>
            <person name="Ershov N.I."/>
            <person name="Mordvinov V.A."/>
            <person name="Prokhortchouk E.B."/>
            <person name="Pakharukova M.Y."/>
            <person name="Gunbin K.V."/>
            <person name="Ustyantsev K."/>
            <person name="Genaev M.A."/>
            <person name="Blinov A.G."/>
            <person name="Mazur A."/>
            <person name="Boulygina E."/>
            <person name="Tsygankova S."/>
            <person name="Khrameeva E."/>
            <person name="Chekanov N."/>
            <person name="Fan G."/>
            <person name="Xiao A."/>
            <person name="Zhang H."/>
            <person name="Xu X."/>
            <person name="Yang H."/>
            <person name="Solovyev V."/>
            <person name="Lee S.M."/>
            <person name="Liu X."/>
            <person name="Afonnikov D.A."/>
            <person name="Skryabin K.G."/>
        </authorList>
    </citation>
    <scope>NUCLEOTIDE SEQUENCE [LARGE SCALE GENOMIC DNA]</scope>
    <source>
        <strain evidence="5">AK-0245</strain>
        <tissue evidence="5">Whole organism</tissue>
    </source>
</reference>
<comment type="subcellular location">
    <subcellularLocation>
        <location evidence="1">Secreted</location>
    </subcellularLocation>
</comment>
<keyword evidence="3" id="KW-0964">Secreted</keyword>
<dbReference type="OrthoDB" id="6489092at2759"/>
<proteinExistence type="inferred from homology"/>
<evidence type="ECO:0000313" key="5">
    <source>
        <dbReference type="EMBL" id="TGZ75304.1"/>
    </source>
</evidence>
<dbReference type="Gene3D" id="2.60.40.770">
    <property type="match status" value="1"/>
</dbReference>
<feature type="domain" description="MD-2-related lipid-recognition" evidence="4">
    <location>
        <begin position="34"/>
        <end position="158"/>
    </location>
</feature>
<comment type="caution">
    <text evidence="5">The sequence shown here is derived from an EMBL/GenBank/DDBJ whole genome shotgun (WGS) entry which is preliminary data.</text>
</comment>
<dbReference type="Proteomes" id="UP000308267">
    <property type="component" value="Unassembled WGS sequence"/>
</dbReference>
<evidence type="ECO:0000256" key="1">
    <source>
        <dbReference type="ARBA" id="ARBA00004613"/>
    </source>
</evidence>
<dbReference type="GO" id="GO:0005576">
    <property type="term" value="C:extracellular region"/>
    <property type="evidence" value="ECO:0007669"/>
    <property type="project" value="UniProtKB-SubCell"/>
</dbReference>
<gene>
    <name evidence="5" type="ORF">CRM22_000420</name>
</gene>
<dbReference type="FunFam" id="2.60.40.770:FF:000001">
    <property type="entry name" value="NPC intracellular cholesterol transporter 2"/>
    <property type="match status" value="1"/>
</dbReference>
<dbReference type="AlphaFoldDB" id="A0A4V3SH94"/>
<sequence length="164" mass="17658">MEARERHHLIRLPLNDANILVWKEITAFQIASLGSACELGSRGTVPTSVTIRPCNGEPCTVTKGTLIAVTISFMATANVTPGGALIRGTSAGAINRLPMRHNGVCGRVVPPCPIQTGETYNYYYTGQVPQSVRTGPMTIRWELLNFNGVAFLCVEFPVIIAEGS</sequence>
<evidence type="ECO:0000256" key="3">
    <source>
        <dbReference type="ARBA" id="ARBA00022525"/>
    </source>
</evidence>
<dbReference type="SUPFAM" id="SSF81296">
    <property type="entry name" value="E set domains"/>
    <property type="match status" value="1"/>
</dbReference>
<dbReference type="Pfam" id="PF02221">
    <property type="entry name" value="E1_DerP2_DerF2"/>
    <property type="match status" value="1"/>
</dbReference>